<evidence type="ECO:0000313" key="3">
    <source>
        <dbReference type="Proteomes" id="UP000288388"/>
    </source>
</evidence>
<dbReference type="Proteomes" id="UP000288388">
    <property type="component" value="Unassembled WGS sequence"/>
</dbReference>
<comment type="caution">
    <text evidence="2">The sequence shown here is derived from an EMBL/GenBank/DDBJ whole genome shotgun (WGS) entry which is preliminary data.</text>
</comment>
<keyword evidence="1" id="KW-1133">Transmembrane helix</keyword>
<keyword evidence="1" id="KW-0812">Transmembrane</keyword>
<evidence type="ECO:0000313" key="2">
    <source>
        <dbReference type="EMBL" id="RVU94090.1"/>
    </source>
</evidence>
<dbReference type="EMBL" id="RYZS01000001">
    <property type="protein sequence ID" value="RVU94090.1"/>
    <property type="molecule type" value="Genomic_DNA"/>
</dbReference>
<organism evidence="2 3">
    <name type="scientific">Enterococcus avium</name>
    <name type="common">Streptococcus avium</name>
    <dbReference type="NCBI Taxonomy" id="33945"/>
    <lineage>
        <taxon>Bacteria</taxon>
        <taxon>Bacillati</taxon>
        <taxon>Bacillota</taxon>
        <taxon>Bacilli</taxon>
        <taxon>Lactobacillales</taxon>
        <taxon>Enterococcaceae</taxon>
        <taxon>Enterococcus</taxon>
    </lineage>
</organism>
<dbReference type="AlphaFoldDB" id="A0A437UK97"/>
<accession>A0A437UK97</accession>
<protein>
    <submittedName>
        <fullName evidence="2">Uncharacterized protein</fullName>
    </submittedName>
</protein>
<keyword evidence="1" id="KW-0472">Membrane</keyword>
<sequence>MKWIHRIKPNVFFYLGILIVILNVVFLNYNFLISLVGTALVFFSDTLAKSINNYLVGNH</sequence>
<gene>
    <name evidence="2" type="ORF">EK398_03995</name>
</gene>
<evidence type="ECO:0000256" key="1">
    <source>
        <dbReference type="SAM" id="Phobius"/>
    </source>
</evidence>
<feature type="transmembrane region" description="Helical" evidence="1">
    <location>
        <begin position="12"/>
        <end position="43"/>
    </location>
</feature>
<name>A0A437UK97_ENTAV</name>
<proteinExistence type="predicted"/>
<reference evidence="2 3" key="1">
    <citation type="submission" date="2018-12" db="EMBL/GenBank/DDBJ databases">
        <title>A novel vanA-carrying plasmid in a clinical isolate of Enterococcus avium.</title>
        <authorList>
            <person name="Bernasconi O.J."/>
            <person name="Luzzaro F."/>
            <person name="Endimiani A."/>
        </authorList>
    </citation>
    <scope>NUCLEOTIDE SEQUENCE [LARGE SCALE GENOMIC DNA]</scope>
    <source>
        <strain evidence="2 3">LC0559/18</strain>
    </source>
</reference>